<dbReference type="SMART" id="SM00421">
    <property type="entry name" value="HTH_LUXR"/>
    <property type="match status" value="1"/>
</dbReference>
<dbReference type="PRINTS" id="PR00038">
    <property type="entry name" value="HTHLUXR"/>
</dbReference>
<dbReference type="GO" id="GO:0003677">
    <property type="term" value="F:DNA binding"/>
    <property type="evidence" value="ECO:0007669"/>
    <property type="project" value="UniProtKB-KW"/>
</dbReference>
<dbReference type="STRING" id="1285928.SAMN04487894_10434"/>
<dbReference type="Pfam" id="PF00072">
    <property type="entry name" value="Response_reg"/>
    <property type="match status" value="1"/>
</dbReference>
<dbReference type="EMBL" id="FMZO01000004">
    <property type="protein sequence ID" value="SDC79402.1"/>
    <property type="molecule type" value="Genomic_DNA"/>
</dbReference>
<dbReference type="PROSITE" id="PS50043">
    <property type="entry name" value="HTH_LUXR_2"/>
    <property type="match status" value="1"/>
</dbReference>
<evidence type="ECO:0000256" key="5">
    <source>
        <dbReference type="PROSITE-ProRule" id="PRU00169"/>
    </source>
</evidence>
<dbReference type="RefSeq" id="WP_090389668.1">
    <property type="nucleotide sequence ID" value="NZ_FMZO01000004.1"/>
</dbReference>
<feature type="domain" description="Response regulatory" evidence="7">
    <location>
        <begin position="8"/>
        <end position="124"/>
    </location>
</feature>
<dbReference type="InterPro" id="IPR011006">
    <property type="entry name" value="CheY-like_superfamily"/>
</dbReference>
<sequence length="223" mass="24663">MDLAEKIQLYIADDQNHCLESLRLALEDAPDIHIAGVAQSGEQLLALVANNLPQVVITDINMSATDGITATRLLREQYPSIKILGFTQYTDERLLIEMMHAGADGYLYKGTDSYTIATAVRMVVNDGNFFCTRTLKKLAQVLQQGIFRLSPKPIPPGFFVGKEKDVLLLLCEGLGGKQIAARLGLTENTVNKYRANLREKTGRPNDAMLVLFAVQHNLFNPDS</sequence>
<dbReference type="Pfam" id="PF00196">
    <property type="entry name" value="GerE"/>
    <property type="match status" value="1"/>
</dbReference>
<evidence type="ECO:0000256" key="4">
    <source>
        <dbReference type="ARBA" id="ARBA00023163"/>
    </source>
</evidence>
<keyword evidence="9" id="KW-1185">Reference proteome</keyword>
<dbReference type="InterPro" id="IPR039420">
    <property type="entry name" value="WalR-like"/>
</dbReference>
<evidence type="ECO:0000313" key="9">
    <source>
        <dbReference type="Proteomes" id="UP000198757"/>
    </source>
</evidence>
<dbReference type="PANTHER" id="PTHR43214:SF41">
    <property type="entry name" value="NITRATE_NITRITE RESPONSE REGULATOR PROTEIN NARP"/>
    <property type="match status" value="1"/>
</dbReference>
<dbReference type="InterPro" id="IPR000792">
    <property type="entry name" value="Tscrpt_reg_LuxR_C"/>
</dbReference>
<dbReference type="CDD" id="cd17535">
    <property type="entry name" value="REC_NarL-like"/>
    <property type="match status" value="1"/>
</dbReference>
<feature type="modified residue" description="4-aspartylphosphate" evidence="5">
    <location>
        <position position="59"/>
    </location>
</feature>
<gene>
    <name evidence="8" type="ORF">SAMN04487894_10434</name>
</gene>
<feature type="domain" description="HTH luxR-type" evidence="6">
    <location>
        <begin position="152"/>
        <end position="217"/>
    </location>
</feature>
<dbReference type="Gene3D" id="3.40.50.2300">
    <property type="match status" value="1"/>
</dbReference>
<proteinExistence type="predicted"/>
<reference evidence="9" key="1">
    <citation type="submission" date="2016-10" db="EMBL/GenBank/DDBJ databases">
        <authorList>
            <person name="Varghese N."/>
            <person name="Submissions S."/>
        </authorList>
    </citation>
    <scope>NUCLEOTIDE SEQUENCE [LARGE SCALE GENOMIC DNA]</scope>
    <source>
        <strain evidence="9">DSM 25811 / CCM 8410 / LMG 26954 / E90</strain>
    </source>
</reference>
<keyword evidence="1 5" id="KW-0597">Phosphoprotein</keyword>
<protein>
    <submittedName>
        <fullName evidence="8">Two component transcriptional regulator, LuxR family</fullName>
    </submittedName>
</protein>
<dbReference type="PANTHER" id="PTHR43214">
    <property type="entry name" value="TWO-COMPONENT RESPONSE REGULATOR"/>
    <property type="match status" value="1"/>
</dbReference>
<evidence type="ECO:0000259" key="6">
    <source>
        <dbReference type="PROSITE" id="PS50043"/>
    </source>
</evidence>
<dbReference type="AlphaFoldDB" id="A0A1G6PGM6"/>
<keyword evidence="3" id="KW-0238">DNA-binding</keyword>
<evidence type="ECO:0000256" key="2">
    <source>
        <dbReference type="ARBA" id="ARBA00023015"/>
    </source>
</evidence>
<dbReference type="InterPro" id="IPR016032">
    <property type="entry name" value="Sig_transdc_resp-reg_C-effctor"/>
</dbReference>
<keyword evidence="2" id="KW-0805">Transcription regulation</keyword>
<evidence type="ECO:0000313" key="8">
    <source>
        <dbReference type="EMBL" id="SDC79402.1"/>
    </source>
</evidence>
<dbReference type="Proteomes" id="UP000198757">
    <property type="component" value="Unassembled WGS sequence"/>
</dbReference>
<dbReference type="InterPro" id="IPR001789">
    <property type="entry name" value="Sig_transdc_resp-reg_receiver"/>
</dbReference>
<dbReference type="GO" id="GO:0000160">
    <property type="term" value="P:phosphorelay signal transduction system"/>
    <property type="evidence" value="ECO:0007669"/>
    <property type="project" value="InterPro"/>
</dbReference>
<dbReference type="GO" id="GO:0006355">
    <property type="term" value="P:regulation of DNA-templated transcription"/>
    <property type="evidence" value="ECO:0007669"/>
    <property type="project" value="InterPro"/>
</dbReference>
<dbReference type="SUPFAM" id="SSF52172">
    <property type="entry name" value="CheY-like"/>
    <property type="match status" value="1"/>
</dbReference>
<name>A0A1G6PGM6_NIADE</name>
<organism evidence="8 9">
    <name type="scientific">Niabella drilacis (strain DSM 25811 / CCM 8410 / CCUG 62505 / LMG 26954 / E90)</name>
    <dbReference type="NCBI Taxonomy" id="1285928"/>
    <lineage>
        <taxon>Bacteria</taxon>
        <taxon>Pseudomonadati</taxon>
        <taxon>Bacteroidota</taxon>
        <taxon>Chitinophagia</taxon>
        <taxon>Chitinophagales</taxon>
        <taxon>Chitinophagaceae</taxon>
        <taxon>Niabella</taxon>
    </lineage>
</organism>
<accession>A0A1G6PGM6</accession>
<evidence type="ECO:0000259" key="7">
    <source>
        <dbReference type="PROSITE" id="PS50110"/>
    </source>
</evidence>
<dbReference type="InterPro" id="IPR058245">
    <property type="entry name" value="NreC/VraR/RcsB-like_REC"/>
</dbReference>
<dbReference type="SUPFAM" id="SSF46894">
    <property type="entry name" value="C-terminal effector domain of the bipartite response regulators"/>
    <property type="match status" value="1"/>
</dbReference>
<evidence type="ECO:0000256" key="3">
    <source>
        <dbReference type="ARBA" id="ARBA00023125"/>
    </source>
</evidence>
<dbReference type="SMART" id="SM00448">
    <property type="entry name" value="REC"/>
    <property type="match status" value="1"/>
</dbReference>
<evidence type="ECO:0000256" key="1">
    <source>
        <dbReference type="ARBA" id="ARBA00022553"/>
    </source>
</evidence>
<keyword evidence="4" id="KW-0804">Transcription</keyword>
<dbReference type="OrthoDB" id="9797341at2"/>
<dbReference type="PROSITE" id="PS50110">
    <property type="entry name" value="RESPONSE_REGULATORY"/>
    <property type="match status" value="1"/>
</dbReference>